<reference evidence="7" key="1">
    <citation type="journal article" date="2002" name="Science">
        <title>The draft genome of Ciona intestinalis: insights into chordate and vertebrate origins.</title>
        <authorList>
            <person name="Dehal P."/>
            <person name="Satou Y."/>
            <person name="Campbell R.K."/>
            <person name="Chapman J."/>
            <person name="Degnan B."/>
            <person name="De Tomaso A."/>
            <person name="Davidson B."/>
            <person name="Di Gregorio A."/>
            <person name="Gelpke M."/>
            <person name="Goodstein D.M."/>
            <person name="Harafuji N."/>
            <person name="Hastings K.E."/>
            <person name="Ho I."/>
            <person name="Hotta K."/>
            <person name="Huang W."/>
            <person name="Kawashima T."/>
            <person name="Lemaire P."/>
            <person name="Martinez D."/>
            <person name="Meinertzhagen I.A."/>
            <person name="Necula S."/>
            <person name="Nonaka M."/>
            <person name="Putnam N."/>
            <person name="Rash S."/>
            <person name="Saiga H."/>
            <person name="Satake M."/>
            <person name="Terry A."/>
            <person name="Yamada L."/>
            <person name="Wang H.G."/>
            <person name="Awazu S."/>
            <person name="Azumi K."/>
            <person name="Boore J."/>
            <person name="Branno M."/>
            <person name="Chin-Bow S."/>
            <person name="DeSantis R."/>
            <person name="Doyle S."/>
            <person name="Francino P."/>
            <person name="Keys D.N."/>
            <person name="Haga S."/>
            <person name="Hayashi H."/>
            <person name="Hino K."/>
            <person name="Imai K.S."/>
            <person name="Inaba K."/>
            <person name="Kano S."/>
            <person name="Kobayashi K."/>
            <person name="Kobayashi M."/>
            <person name="Lee B.I."/>
            <person name="Makabe K.W."/>
            <person name="Manohar C."/>
            <person name="Matassi G."/>
            <person name="Medina M."/>
            <person name="Mochizuki Y."/>
            <person name="Mount S."/>
            <person name="Morishita T."/>
            <person name="Miura S."/>
            <person name="Nakayama A."/>
            <person name="Nishizaka S."/>
            <person name="Nomoto H."/>
            <person name="Ohta F."/>
            <person name="Oishi K."/>
            <person name="Rigoutsos I."/>
            <person name="Sano M."/>
            <person name="Sasaki A."/>
            <person name="Sasakura Y."/>
            <person name="Shoguchi E."/>
            <person name="Shin-i T."/>
            <person name="Spagnuolo A."/>
            <person name="Stainier D."/>
            <person name="Suzuki M.M."/>
            <person name="Tassy O."/>
            <person name="Takatori N."/>
            <person name="Tokuoka M."/>
            <person name="Yagi K."/>
            <person name="Yoshizaki F."/>
            <person name="Wada S."/>
            <person name="Zhang C."/>
            <person name="Hyatt P.D."/>
            <person name="Larimer F."/>
            <person name="Detter C."/>
            <person name="Doggett N."/>
            <person name="Glavina T."/>
            <person name="Hawkins T."/>
            <person name="Richardson P."/>
            <person name="Lucas S."/>
            <person name="Kohara Y."/>
            <person name="Levine M."/>
            <person name="Satoh N."/>
            <person name="Rokhsar D.S."/>
        </authorList>
    </citation>
    <scope>NUCLEOTIDE SEQUENCE [LARGE SCALE GENOMIC DNA]</scope>
</reference>
<feature type="domain" description="EF-hand" evidence="5">
    <location>
        <begin position="87"/>
        <end position="122"/>
    </location>
</feature>
<evidence type="ECO:0000313" key="7">
    <source>
        <dbReference type="Proteomes" id="UP000008144"/>
    </source>
</evidence>
<reference evidence="6" key="2">
    <citation type="journal article" date="2008" name="Genome Biol.">
        <title>Improved genome assembly and evidence-based global gene model set for the chordate Ciona intestinalis: new insight into intron and operon populations.</title>
        <authorList>
            <person name="Satou Y."/>
            <person name="Mineta K."/>
            <person name="Ogasawara M."/>
            <person name="Sasakura Y."/>
            <person name="Shoguchi E."/>
            <person name="Ueno K."/>
            <person name="Yamada L."/>
            <person name="Matsumoto J."/>
            <person name="Wasserscheid J."/>
            <person name="Dewar K."/>
            <person name="Wiley G.B."/>
            <person name="Macmil S.L."/>
            <person name="Roe B.A."/>
            <person name="Zeller R.W."/>
            <person name="Hastings K.E."/>
            <person name="Lemaire P."/>
            <person name="Lindquist E."/>
            <person name="Endo T."/>
            <person name="Hotta K."/>
            <person name="Inaba K."/>
        </authorList>
    </citation>
    <scope>NUCLEOTIDE SEQUENCE [LARGE SCALE GENOMIC DNA]</scope>
    <source>
        <strain evidence="6">wild type</strain>
    </source>
</reference>
<accession>F6SJE3</accession>
<dbReference type="InParanoid" id="F6SJE3"/>
<evidence type="ECO:0000256" key="1">
    <source>
        <dbReference type="ARBA" id="ARBA00022723"/>
    </source>
</evidence>
<dbReference type="PROSITE" id="PS00018">
    <property type="entry name" value="EF_HAND_1"/>
    <property type="match status" value="1"/>
</dbReference>
<evidence type="ECO:0000313" key="6">
    <source>
        <dbReference type="Ensembl" id="ENSCINP00000003787.3"/>
    </source>
</evidence>
<feature type="region of interest" description="Disordered" evidence="4">
    <location>
        <begin position="207"/>
        <end position="234"/>
    </location>
</feature>
<feature type="domain" description="EF-hand" evidence="5">
    <location>
        <begin position="123"/>
        <end position="158"/>
    </location>
</feature>
<proteinExistence type="predicted"/>
<evidence type="ECO:0000256" key="4">
    <source>
        <dbReference type="SAM" id="MobiDB-lite"/>
    </source>
</evidence>
<dbReference type="HOGENOM" id="CLU_094429_0_0_1"/>
<dbReference type="InterPro" id="IPR002048">
    <property type="entry name" value="EF_hand_dom"/>
</dbReference>
<keyword evidence="1" id="KW-0479">Metal-binding</keyword>
<dbReference type="STRING" id="7719.ENSCINP00000003787"/>
<dbReference type="GeneTree" id="ENSGT00390000012058"/>
<reference evidence="6" key="3">
    <citation type="submission" date="2025-08" db="UniProtKB">
        <authorList>
            <consortium name="Ensembl"/>
        </authorList>
    </citation>
    <scope>IDENTIFICATION</scope>
</reference>
<dbReference type="PANTHER" id="PTHR13025">
    <property type="entry name" value="EF-HAND DOMAIN-CONTAINING PROTEIN D"/>
    <property type="match status" value="1"/>
</dbReference>
<dbReference type="PROSITE" id="PS50222">
    <property type="entry name" value="EF_HAND_2"/>
    <property type="match status" value="2"/>
</dbReference>
<evidence type="ECO:0000256" key="3">
    <source>
        <dbReference type="ARBA" id="ARBA00022837"/>
    </source>
</evidence>
<dbReference type="GO" id="GO:0005509">
    <property type="term" value="F:calcium ion binding"/>
    <property type="evidence" value="ECO:0000318"/>
    <property type="project" value="GO_Central"/>
</dbReference>
<dbReference type="InterPro" id="IPR040365">
    <property type="entry name" value="EFHD1/2"/>
</dbReference>
<dbReference type="SUPFAM" id="SSF47473">
    <property type="entry name" value="EF-hand"/>
    <property type="match status" value="1"/>
</dbReference>
<protein>
    <recommendedName>
        <fullName evidence="5">EF-hand domain-containing protein</fullName>
    </recommendedName>
</protein>
<dbReference type="CDD" id="cd00051">
    <property type="entry name" value="EFh"/>
    <property type="match status" value="1"/>
</dbReference>
<dbReference type="InterPro" id="IPR018247">
    <property type="entry name" value="EF_Hand_1_Ca_BS"/>
</dbReference>
<dbReference type="OMA" id="EPWGSAD"/>
<dbReference type="SMART" id="SM00054">
    <property type="entry name" value="EFh"/>
    <property type="match status" value="2"/>
</dbReference>
<feature type="compositionally biased region" description="Basic and acidic residues" evidence="4">
    <location>
        <begin position="207"/>
        <end position="228"/>
    </location>
</feature>
<keyword evidence="3" id="KW-0106">Calcium</keyword>
<organism evidence="6 7">
    <name type="scientific">Ciona intestinalis</name>
    <name type="common">Transparent sea squirt</name>
    <name type="synonym">Ascidia intestinalis</name>
    <dbReference type="NCBI Taxonomy" id="7719"/>
    <lineage>
        <taxon>Eukaryota</taxon>
        <taxon>Metazoa</taxon>
        <taxon>Chordata</taxon>
        <taxon>Tunicata</taxon>
        <taxon>Ascidiacea</taxon>
        <taxon>Phlebobranchia</taxon>
        <taxon>Cionidae</taxon>
        <taxon>Ciona</taxon>
    </lineage>
</organism>
<name>F6SJE3_CIOIN</name>
<dbReference type="Ensembl" id="ENSCINT00000003787.3">
    <property type="protein sequence ID" value="ENSCINP00000003787.3"/>
    <property type="gene ID" value="ENSCING00000001879.3"/>
</dbReference>
<dbReference type="Pfam" id="PF21008">
    <property type="entry name" value="AIF-1"/>
    <property type="match status" value="1"/>
</dbReference>
<dbReference type="InterPro" id="IPR011992">
    <property type="entry name" value="EF-hand-dom_pair"/>
</dbReference>
<dbReference type="InterPro" id="IPR049025">
    <property type="entry name" value="AIF-1_EF_pair"/>
</dbReference>
<dbReference type="Gene3D" id="1.10.238.10">
    <property type="entry name" value="EF-hand"/>
    <property type="match status" value="1"/>
</dbReference>
<dbReference type="PANTHER" id="PTHR13025:SF6">
    <property type="entry name" value="EF-HAND DOMAIN-CONTAINING PROTEIN-RELATED"/>
    <property type="match status" value="1"/>
</dbReference>
<dbReference type="FunFam" id="1.10.238.10:FF:000112">
    <property type="entry name" value="EF-hand domain family, member D2"/>
    <property type="match status" value="1"/>
</dbReference>
<dbReference type="EMBL" id="EAAA01000170">
    <property type="status" value="NOT_ANNOTATED_CDS"/>
    <property type="molecule type" value="Genomic_DNA"/>
</dbReference>
<dbReference type="Proteomes" id="UP000008144">
    <property type="component" value="Chromosome 1"/>
</dbReference>
<reference evidence="6" key="4">
    <citation type="submission" date="2025-09" db="UniProtKB">
        <authorList>
            <consortium name="Ensembl"/>
        </authorList>
    </citation>
    <scope>IDENTIFICATION</scope>
</reference>
<keyword evidence="2" id="KW-0677">Repeat</keyword>
<evidence type="ECO:0000256" key="2">
    <source>
        <dbReference type="ARBA" id="ARBA00022737"/>
    </source>
</evidence>
<keyword evidence="7" id="KW-1185">Reference proteome</keyword>
<sequence>IKMSELADRLAKRREINEGEVDAPALNIEPKSATYNSGEKDTVDAADNELANKLKRQGNINDGMEVSQNPSVKHFNPYTEFKEFTRAQIKNFRKKFDLYDTSRDGVIDFMELKVMMEKLEAPQTHLALKAMIKEVDEDMDTKISFREFLLIFRKAACGELQVDGLKVLADMPEINVGEEGVKGAKNFFQAKADKIAETNKFEKEIKEEQEMKRKEQEEKKQRRMEFKAKANLFQ</sequence>
<dbReference type="AlphaFoldDB" id="F6SJE3"/>
<evidence type="ECO:0000259" key="5">
    <source>
        <dbReference type="PROSITE" id="PS50222"/>
    </source>
</evidence>
<dbReference type="FunCoup" id="F6SJE3">
    <property type="interactions" value="54"/>
</dbReference>